<dbReference type="SUPFAM" id="SSF52972">
    <property type="entry name" value="ITPase-like"/>
    <property type="match status" value="1"/>
</dbReference>
<comment type="caution">
    <text evidence="3">Lacks conserved residue(s) required for the propagation of feature annotation.</text>
</comment>
<feature type="site" description="Important for substrate specificity" evidence="3">
    <location>
        <position position="70"/>
    </location>
</feature>
<keyword evidence="3" id="KW-0963">Cytoplasm</keyword>
<dbReference type="AlphaFoldDB" id="A0A1I6IZ93"/>
<comment type="function">
    <text evidence="3">Nucleoside triphosphate pyrophosphatase that hydrolyzes dTTP and UTP. May have a dual role in cell division arrest and in preventing the incorporation of modified nucleotides into cellular nucleic acids.</text>
</comment>
<gene>
    <name evidence="4" type="ORF">SAMN02910262_01026</name>
</gene>
<evidence type="ECO:0000313" key="5">
    <source>
        <dbReference type="Proteomes" id="UP000214760"/>
    </source>
</evidence>
<dbReference type="GO" id="GO:0036221">
    <property type="term" value="F:UTP diphosphatase activity"/>
    <property type="evidence" value="ECO:0007669"/>
    <property type="project" value="RHEA"/>
</dbReference>
<evidence type="ECO:0000313" key="4">
    <source>
        <dbReference type="EMBL" id="SFR72037.1"/>
    </source>
</evidence>
<dbReference type="Gene3D" id="3.90.950.10">
    <property type="match status" value="1"/>
</dbReference>
<reference evidence="4 5" key="1">
    <citation type="submission" date="2016-10" db="EMBL/GenBank/DDBJ databases">
        <authorList>
            <person name="de Groot N.N."/>
        </authorList>
    </citation>
    <scope>NUCLEOTIDE SEQUENCE [LARGE SCALE GENOMIC DNA]</scope>
    <source>
        <strain evidence="4 5">F</strain>
    </source>
</reference>
<dbReference type="InterPro" id="IPR029001">
    <property type="entry name" value="ITPase-like_fam"/>
</dbReference>
<dbReference type="RefSeq" id="WP_051684601.1">
    <property type="nucleotide sequence ID" value="NZ_FOZC01000004.1"/>
</dbReference>
<keyword evidence="2 3" id="KW-0378">Hydrolase</keyword>
<comment type="catalytic activity">
    <reaction evidence="3">
        <text>dTTP + H2O = dTMP + diphosphate + H(+)</text>
        <dbReference type="Rhea" id="RHEA:28534"/>
        <dbReference type="ChEBI" id="CHEBI:15377"/>
        <dbReference type="ChEBI" id="CHEBI:15378"/>
        <dbReference type="ChEBI" id="CHEBI:33019"/>
        <dbReference type="ChEBI" id="CHEBI:37568"/>
        <dbReference type="ChEBI" id="CHEBI:63528"/>
        <dbReference type="EC" id="3.6.1.9"/>
    </reaction>
</comment>
<comment type="similarity">
    <text evidence="3">Belongs to the Maf family. YhdE subfamily.</text>
</comment>
<dbReference type="PANTHER" id="PTHR43213:SF5">
    <property type="entry name" value="BIFUNCTIONAL DTTP_UTP PYROPHOSPHATASE_METHYLTRANSFERASE PROTEIN-RELATED"/>
    <property type="match status" value="1"/>
</dbReference>
<comment type="subcellular location">
    <subcellularLocation>
        <location evidence="3">Cytoplasm</location>
    </subcellularLocation>
</comment>
<dbReference type="GO" id="GO:0036218">
    <property type="term" value="F:dTTP diphosphatase activity"/>
    <property type="evidence" value="ECO:0007669"/>
    <property type="project" value="RHEA"/>
</dbReference>
<feature type="site" description="Important for substrate specificity" evidence="3">
    <location>
        <position position="156"/>
    </location>
</feature>
<dbReference type="GO" id="GO:0005737">
    <property type="term" value="C:cytoplasm"/>
    <property type="evidence" value="ECO:0007669"/>
    <property type="project" value="UniProtKB-SubCell"/>
</dbReference>
<feature type="active site" description="Proton acceptor" evidence="3">
    <location>
        <position position="69"/>
    </location>
</feature>
<name>A0A1I6IZ93_9FIRM</name>
<evidence type="ECO:0000256" key="1">
    <source>
        <dbReference type="ARBA" id="ARBA00001968"/>
    </source>
</evidence>
<dbReference type="Proteomes" id="UP000214760">
    <property type="component" value="Unassembled WGS sequence"/>
</dbReference>
<protein>
    <recommendedName>
        <fullName evidence="3">dTTP/UTP pyrophosphatase</fullName>
        <shortName evidence="3">dTTPase/UTPase</shortName>
        <ecNumber evidence="3">3.6.1.9</ecNumber>
    </recommendedName>
    <alternativeName>
        <fullName evidence="3">Nucleoside triphosphate pyrophosphatase</fullName>
    </alternativeName>
    <alternativeName>
        <fullName evidence="3">Nucleotide pyrophosphatase</fullName>
        <shortName evidence="3">Nucleotide PPase</shortName>
    </alternativeName>
</protein>
<dbReference type="EMBL" id="FOZC01000004">
    <property type="protein sequence ID" value="SFR72037.1"/>
    <property type="molecule type" value="Genomic_DNA"/>
</dbReference>
<organism evidence="4 5">
    <name type="scientific">[Clostridium] aminophilum</name>
    <dbReference type="NCBI Taxonomy" id="1526"/>
    <lineage>
        <taxon>Bacteria</taxon>
        <taxon>Bacillati</taxon>
        <taxon>Bacillota</taxon>
        <taxon>Clostridia</taxon>
        <taxon>Lachnospirales</taxon>
        <taxon>Lachnospiraceae</taxon>
    </lineage>
</organism>
<dbReference type="EC" id="3.6.1.9" evidence="3"/>
<dbReference type="PANTHER" id="PTHR43213">
    <property type="entry name" value="BIFUNCTIONAL DTTP/UTP PYROPHOSPHATASE/METHYLTRANSFERASE PROTEIN-RELATED"/>
    <property type="match status" value="1"/>
</dbReference>
<sequence>MIILASGSPRRQELMRQAGFEFAVRPAEVDETNTDPSPAKRVEELSARKAKHVYESSREIEDCIVIGSDTLVASGETILGKPKDRDEAIRMIRQIAGTTHEVHTGVTVMWREDGKDRSCTWSETTEVEVYPMTDEEIASYADSGEPYDKAGGYGIQGAFAVYVKGIRGDYNNVVGLPLASLWQKMKQLGLLKKVMAERFDADR</sequence>
<evidence type="ECO:0000256" key="3">
    <source>
        <dbReference type="HAMAP-Rule" id="MF_00528"/>
    </source>
</evidence>
<comment type="cofactor">
    <cofactor evidence="1 3">
        <name>a divalent metal cation</name>
        <dbReference type="ChEBI" id="CHEBI:60240"/>
    </cofactor>
</comment>
<evidence type="ECO:0000256" key="2">
    <source>
        <dbReference type="ARBA" id="ARBA00022801"/>
    </source>
</evidence>
<comment type="catalytic activity">
    <reaction evidence="3">
        <text>UTP + H2O = UMP + diphosphate + H(+)</text>
        <dbReference type="Rhea" id="RHEA:29395"/>
        <dbReference type="ChEBI" id="CHEBI:15377"/>
        <dbReference type="ChEBI" id="CHEBI:15378"/>
        <dbReference type="ChEBI" id="CHEBI:33019"/>
        <dbReference type="ChEBI" id="CHEBI:46398"/>
        <dbReference type="ChEBI" id="CHEBI:57865"/>
        <dbReference type="EC" id="3.6.1.9"/>
    </reaction>
</comment>
<dbReference type="HAMAP" id="MF_00528">
    <property type="entry name" value="Maf"/>
    <property type="match status" value="1"/>
</dbReference>
<proteinExistence type="inferred from homology"/>
<dbReference type="NCBIfam" id="TIGR00172">
    <property type="entry name" value="maf"/>
    <property type="match status" value="1"/>
</dbReference>
<dbReference type="PIRSF" id="PIRSF006305">
    <property type="entry name" value="Maf"/>
    <property type="match status" value="1"/>
</dbReference>
<dbReference type="Pfam" id="PF02545">
    <property type="entry name" value="Maf"/>
    <property type="match status" value="1"/>
</dbReference>
<feature type="site" description="Important for substrate specificity" evidence="3">
    <location>
        <position position="10"/>
    </location>
</feature>
<dbReference type="InterPro" id="IPR003697">
    <property type="entry name" value="Maf-like"/>
</dbReference>
<keyword evidence="3" id="KW-0546">Nucleotide metabolism</keyword>
<accession>A0A1I6IZ93</accession>
<dbReference type="CDD" id="cd00555">
    <property type="entry name" value="Maf"/>
    <property type="match status" value="1"/>
</dbReference>
<dbReference type="GO" id="GO:0009117">
    <property type="term" value="P:nucleotide metabolic process"/>
    <property type="evidence" value="ECO:0007669"/>
    <property type="project" value="UniProtKB-KW"/>
</dbReference>